<dbReference type="InterPro" id="IPR003959">
    <property type="entry name" value="ATPase_AAA_core"/>
</dbReference>
<dbReference type="GO" id="GO:0005524">
    <property type="term" value="F:ATP binding"/>
    <property type="evidence" value="ECO:0007669"/>
    <property type="project" value="UniProtKB-KW"/>
</dbReference>
<organism evidence="5 6">
    <name type="scientific">Toxocara canis</name>
    <name type="common">Canine roundworm</name>
    <dbReference type="NCBI Taxonomy" id="6265"/>
    <lineage>
        <taxon>Eukaryota</taxon>
        <taxon>Metazoa</taxon>
        <taxon>Ecdysozoa</taxon>
        <taxon>Nematoda</taxon>
        <taxon>Chromadorea</taxon>
        <taxon>Rhabditida</taxon>
        <taxon>Spirurina</taxon>
        <taxon>Ascaridomorpha</taxon>
        <taxon>Ascaridoidea</taxon>
        <taxon>Toxocaridae</taxon>
        <taxon>Toxocara</taxon>
    </lineage>
</organism>
<dbReference type="OMA" id="AMCDCTL"/>
<dbReference type="OrthoDB" id="1721884at2759"/>
<sequence length="598" mass="66746">MFQHGKSTLLVLSRFGLFNYKHSKASRRVITKYDYPTRSVHGNDRKKQSNHELKVCSAERTASDLIKSDRTSCFANENTKRIPYPKEITAYLDQFVIGQEHAKKTLAVGVYQHYKRLEHNARIAARAQEKVLNRMKPGHRPEEVIASSLDQFTYEDLMIKGIIKRREREAINRGKQRNKFNPMQLQNKADAEAGSFPLDKSNIILLGPSGVGKTYLTQMLANVLDVPIAMCDCTVLTQAGYVGDDVDTVVQKLLQNADGDVERTQRGIIFLDEFDKISSSIDFHSHGFRDVSGRGVQQALLKLVEGTVVKVKGPPSIGAKRGIIFLDEFDKISSSIDFHSHGFRDVSGRGVQQALLKLVEGTVVKVKGPPSIGAKVDVDTSNVLFVASGAFNNLDKIVAQRLHQKIVGFGANTNIEHDEYLQNKDEIKVSKRRDQLLQKTDQADLISFGMVPELIGRFPVHVPFHSLNEELLVRIMQEPKNSIISQAKQLFALDKIRLHFTDGALREIARVAVQKKTGARALRSIIESVLLDAKYEVPGAGVDAVIIDENAVKGKSPYVCVRKRTSNALKQNVSLVTLKPHHSSTDRTINETNVQPTK</sequence>
<dbReference type="AlphaFoldDB" id="A0A0B2VMX2"/>
<feature type="domain" description="AAA+ ATPase" evidence="3">
    <location>
        <begin position="199"/>
        <end position="413"/>
    </location>
</feature>
<keyword evidence="5" id="KW-0645">Protease</keyword>
<dbReference type="PANTHER" id="PTHR48102">
    <property type="entry name" value="ATP-DEPENDENT CLP PROTEASE ATP-BINDING SUBUNIT CLPX-LIKE, MITOCHONDRIAL-RELATED"/>
    <property type="match status" value="1"/>
</dbReference>
<keyword evidence="1" id="KW-0547">Nucleotide-binding</keyword>
<feature type="domain" description="Clp ATPase C-terminal" evidence="4">
    <location>
        <begin position="467"/>
        <end position="559"/>
    </location>
</feature>
<reference evidence="5 6" key="1">
    <citation type="submission" date="2014-11" db="EMBL/GenBank/DDBJ databases">
        <title>Genetic blueprint of the zoonotic pathogen Toxocara canis.</title>
        <authorList>
            <person name="Zhu X.-Q."/>
            <person name="Korhonen P.K."/>
            <person name="Cai H."/>
            <person name="Young N.D."/>
            <person name="Nejsum P."/>
            <person name="von Samson-Himmelstjerna G."/>
            <person name="Boag P.R."/>
            <person name="Tan P."/>
            <person name="Li Q."/>
            <person name="Min J."/>
            <person name="Yang Y."/>
            <person name="Wang X."/>
            <person name="Fang X."/>
            <person name="Hall R.S."/>
            <person name="Hofmann A."/>
            <person name="Sternberg P.W."/>
            <person name="Jex A.R."/>
            <person name="Gasser R.B."/>
        </authorList>
    </citation>
    <scope>NUCLEOTIDE SEQUENCE [LARGE SCALE GENOMIC DNA]</scope>
    <source>
        <strain evidence="5">PN_DK_2014</strain>
    </source>
</reference>
<dbReference type="STRING" id="6265.A0A0B2VMX2"/>
<dbReference type="GO" id="GO:0005759">
    <property type="term" value="C:mitochondrial matrix"/>
    <property type="evidence" value="ECO:0007669"/>
    <property type="project" value="TreeGrafter"/>
</dbReference>
<proteinExistence type="predicted"/>
<dbReference type="GO" id="GO:0016887">
    <property type="term" value="F:ATP hydrolysis activity"/>
    <property type="evidence" value="ECO:0007669"/>
    <property type="project" value="InterPro"/>
</dbReference>
<keyword evidence="2 5" id="KW-0067">ATP-binding</keyword>
<protein>
    <submittedName>
        <fullName evidence="5">ATP-dependent Clp protease ATP-binding subunit clpX-like, mitochondrial</fullName>
    </submittedName>
</protein>
<dbReference type="GO" id="GO:0008233">
    <property type="term" value="F:peptidase activity"/>
    <property type="evidence" value="ECO:0007669"/>
    <property type="project" value="UniProtKB-KW"/>
</dbReference>
<evidence type="ECO:0000313" key="5">
    <source>
        <dbReference type="EMBL" id="KHN84856.1"/>
    </source>
</evidence>
<comment type="caution">
    <text evidence="5">The sequence shown here is derived from an EMBL/GenBank/DDBJ whole genome shotgun (WGS) entry which is preliminary data.</text>
</comment>
<dbReference type="Gene3D" id="3.40.50.300">
    <property type="entry name" value="P-loop containing nucleotide triphosphate hydrolases"/>
    <property type="match status" value="2"/>
</dbReference>
<evidence type="ECO:0000256" key="1">
    <source>
        <dbReference type="ARBA" id="ARBA00022741"/>
    </source>
</evidence>
<dbReference type="EMBL" id="JPKZ01000896">
    <property type="protein sequence ID" value="KHN84856.1"/>
    <property type="molecule type" value="Genomic_DNA"/>
</dbReference>
<keyword evidence="6" id="KW-1185">Reference proteome</keyword>
<name>A0A0B2VMX2_TOXCA</name>
<dbReference type="Pfam" id="PF07724">
    <property type="entry name" value="AAA_2"/>
    <property type="match status" value="2"/>
</dbReference>
<dbReference type="Gene3D" id="1.10.8.60">
    <property type="match status" value="1"/>
</dbReference>
<evidence type="ECO:0000259" key="4">
    <source>
        <dbReference type="SMART" id="SM01086"/>
    </source>
</evidence>
<dbReference type="SMART" id="SM00382">
    <property type="entry name" value="AAA"/>
    <property type="match status" value="1"/>
</dbReference>
<gene>
    <name evidence="5" type="primary">CLPX</name>
    <name evidence="5" type="ORF">Tcan_15406</name>
</gene>
<dbReference type="Proteomes" id="UP000031036">
    <property type="component" value="Unassembled WGS sequence"/>
</dbReference>
<dbReference type="InterPro" id="IPR050052">
    <property type="entry name" value="ATP-dep_Clp_protease_ClpX"/>
</dbReference>
<dbReference type="FunFam" id="1.10.8.60:FF:000002">
    <property type="entry name" value="ATP-dependent Clp protease ATP-binding subunit ClpX"/>
    <property type="match status" value="1"/>
</dbReference>
<dbReference type="Pfam" id="PF10431">
    <property type="entry name" value="ClpB_D2-small"/>
    <property type="match status" value="1"/>
</dbReference>
<dbReference type="PANTHER" id="PTHR48102:SF10">
    <property type="entry name" value="ATP-DEPENDENT CLP PROTEASE ATP-BINDING SUBUNIT CLPX"/>
    <property type="match status" value="1"/>
</dbReference>
<evidence type="ECO:0000259" key="3">
    <source>
        <dbReference type="SMART" id="SM00382"/>
    </source>
</evidence>
<dbReference type="GO" id="GO:0051603">
    <property type="term" value="P:proteolysis involved in protein catabolic process"/>
    <property type="evidence" value="ECO:0007669"/>
    <property type="project" value="TreeGrafter"/>
</dbReference>
<dbReference type="SUPFAM" id="SSF52540">
    <property type="entry name" value="P-loop containing nucleoside triphosphate hydrolases"/>
    <property type="match status" value="2"/>
</dbReference>
<evidence type="ECO:0000313" key="6">
    <source>
        <dbReference type="Proteomes" id="UP000031036"/>
    </source>
</evidence>
<dbReference type="InterPro" id="IPR003593">
    <property type="entry name" value="AAA+_ATPase"/>
</dbReference>
<dbReference type="InterPro" id="IPR019489">
    <property type="entry name" value="Clp_ATPase_C"/>
</dbReference>
<accession>A0A0B2VMX2</accession>
<dbReference type="InterPro" id="IPR027417">
    <property type="entry name" value="P-loop_NTPase"/>
</dbReference>
<evidence type="ECO:0000256" key="2">
    <source>
        <dbReference type="ARBA" id="ARBA00022840"/>
    </source>
</evidence>
<keyword evidence="5" id="KW-0378">Hydrolase</keyword>
<dbReference type="SMART" id="SM01086">
    <property type="entry name" value="ClpB_D2-small"/>
    <property type="match status" value="1"/>
</dbReference>